<evidence type="ECO:0000313" key="2">
    <source>
        <dbReference type="Proteomes" id="UP000236248"/>
    </source>
</evidence>
<keyword evidence="2" id="KW-1185">Reference proteome</keyword>
<protein>
    <submittedName>
        <fullName evidence="1">Uncharacterized protein</fullName>
    </submittedName>
</protein>
<name>A0A2K5APD5_9ARCH</name>
<dbReference type="EMBL" id="LT981265">
    <property type="protein sequence ID" value="SPC33511.1"/>
    <property type="molecule type" value="Genomic_DNA"/>
</dbReference>
<dbReference type="AlphaFoldDB" id="A0A2K5APD5"/>
<accession>A0A2K5APD5</accession>
<dbReference type="KEGG" id="ncv:NCAV_0317"/>
<evidence type="ECO:0000313" key="1">
    <source>
        <dbReference type="EMBL" id="SPC33511.1"/>
    </source>
</evidence>
<sequence length="107" mass="12386">MSIDLILAKVVNEARSGLVPEALAFWYSIIVERVRASCPEELRDKIRVEQDEILPMKFRLNVSKRVVPLLLKVIDDALQEMPYSSRLYFETVYNIIADEYRKAGGRL</sequence>
<organism evidence="1 2">
    <name type="scientific">Candidatus Nitrosocaldus cavascurensis</name>
    <dbReference type="NCBI Taxonomy" id="2058097"/>
    <lineage>
        <taxon>Archaea</taxon>
        <taxon>Nitrososphaerota</taxon>
        <taxon>Nitrososphaeria</taxon>
        <taxon>Candidatus Nitrosocaldales</taxon>
        <taxon>Candidatus Nitrosocaldaceae</taxon>
        <taxon>Candidatus Nitrosocaldus</taxon>
    </lineage>
</organism>
<gene>
    <name evidence="1" type="ORF">NCAV_0317</name>
</gene>
<dbReference type="Proteomes" id="UP000236248">
    <property type="component" value="Chromosome NCAV"/>
</dbReference>
<dbReference type="RefSeq" id="WP_103287682.1">
    <property type="nucleotide sequence ID" value="NZ_LT981265.1"/>
</dbReference>
<dbReference type="GeneID" id="41594415"/>
<reference evidence="2" key="1">
    <citation type="submission" date="2018-01" db="EMBL/GenBank/DDBJ databases">
        <authorList>
            <person name="Kerou L M."/>
        </authorList>
    </citation>
    <scope>NUCLEOTIDE SEQUENCE [LARGE SCALE GENOMIC DNA]</scope>
    <source>
        <strain evidence="2">SCU2</strain>
    </source>
</reference>
<proteinExistence type="predicted"/>